<evidence type="ECO:0000313" key="4">
    <source>
        <dbReference type="Proteomes" id="UP000077202"/>
    </source>
</evidence>
<accession>A0A176VQD3</accession>
<feature type="chain" id="PRO_5042333999" evidence="1">
    <location>
        <begin position="24"/>
        <end position="360"/>
    </location>
</feature>
<organism evidence="3 4">
    <name type="scientific">Marchantia polymorpha subsp. ruderalis</name>
    <dbReference type="NCBI Taxonomy" id="1480154"/>
    <lineage>
        <taxon>Eukaryota</taxon>
        <taxon>Viridiplantae</taxon>
        <taxon>Streptophyta</taxon>
        <taxon>Embryophyta</taxon>
        <taxon>Marchantiophyta</taxon>
        <taxon>Marchantiopsida</taxon>
        <taxon>Marchantiidae</taxon>
        <taxon>Marchantiales</taxon>
        <taxon>Marchantiaceae</taxon>
        <taxon>Marchantia</taxon>
    </lineage>
</organism>
<proteinExistence type="predicted"/>
<keyword evidence="4" id="KW-1185">Reference proteome</keyword>
<dbReference type="EMBL" id="LVLJ01003268">
    <property type="protein sequence ID" value="OAE22175.1"/>
    <property type="molecule type" value="Genomic_DNA"/>
</dbReference>
<evidence type="ECO:0000256" key="1">
    <source>
        <dbReference type="SAM" id="SignalP"/>
    </source>
</evidence>
<dbReference type="InterPro" id="IPR009646">
    <property type="entry name" value="Root_cap"/>
</dbReference>
<evidence type="ECO:0000313" key="3">
    <source>
        <dbReference type="EMBL" id="OAE22175.1"/>
    </source>
</evidence>
<dbReference type="AlphaFoldDB" id="A0A176VQD3"/>
<keyword evidence="1" id="KW-0732">Signal</keyword>
<dbReference type="Proteomes" id="UP000077202">
    <property type="component" value="Unassembled WGS sequence"/>
</dbReference>
<reference evidence="3 4" key="1">
    <citation type="submission" date="2016-03" db="EMBL/GenBank/DDBJ databases">
        <title>Mechanisms controlling the formation of the plant cell surface in tip-growing cells are functionally conserved among land plants.</title>
        <authorList>
            <person name="Honkanen S."/>
            <person name="Jones V.A."/>
            <person name="Morieri G."/>
            <person name="Champion C."/>
            <person name="Hetherington A.J."/>
            <person name="Kelly S."/>
            <person name="Saint-Marcoux D."/>
            <person name="Proust H."/>
            <person name="Prescott H."/>
            <person name="Dolan L."/>
        </authorList>
    </citation>
    <scope>NUCLEOTIDE SEQUENCE [LARGE SCALE GENOMIC DNA]</scope>
    <source>
        <strain evidence="4">cv. Tak-1 and cv. Tak-2</strain>
        <tissue evidence="3">Whole gametophyte</tissue>
    </source>
</reference>
<reference evidence="5" key="3">
    <citation type="journal article" date="2020" name="Curr. Biol.">
        <title>Chromatin organization in early land plants reveals an ancestral association between H3K27me3, transposons, and constitutive heterochromatin.</title>
        <authorList>
            <person name="Montgomery S.A."/>
            <person name="Tanizawa Y."/>
            <person name="Galik B."/>
            <person name="Wang N."/>
            <person name="Ito T."/>
            <person name="Mochizuki T."/>
            <person name="Akimcheva S."/>
            <person name="Bowman J.L."/>
            <person name="Cognat V."/>
            <person name="Marechal-Drouard L."/>
            <person name="Ekker H."/>
            <person name="Hong S.F."/>
            <person name="Kohchi T."/>
            <person name="Lin S.S."/>
            <person name="Liu L.D."/>
            <person name="Nakamura Y."/>
            <person name="Valeeva L.R."/>
            <person name="Shakirov E.V."/>
            <person name="Shippen D.E."/>
            <person name="Wei W.L."/>
            <person name="Yagura M."/>
            <person name="Yamaoka S."/>
            <person name="Yamato K.T."/>
            <person name="Liu C."/>
            <person name="Berger F."/>
        </authorList>
    </citation>
    <scope>NUCLEOTIDE SEQUENCE [LARGE SCALE GENOMIC DNA]</scope>
    <source>
        <strain evidence="5">Tak-1</strain>
    </source>
</reference>
<sequence length="360" mass="40392">MAALDGFMLVAVVAIVLTTKALGQPELELDHIVVSPNVPGEPERGNCVLPGKCYGKNLRCPKDCPSRRTEAPGKSACFMDCYKNCEATCKHRKANCYGYGAVCYDPRFIGGDGVMFYFHGQKDQHYCIVSDRRLHINAHFIGKRPLGRPRDYTWVQSLGFMFENHRFGVGARKAAVWDDNVDHLELTYDNTSIDLIDHEGALWVSPSGDVVVERIGRTNSILVMIDQLMEVILEAVPIEDYESRIHNYEITEDDCFAHLQMQFTFYSLSSSVHGVLGQTYQPGFQTPVNQNVPIHVMGREQAYLSSSLFLSDCRVSQFLGGAPLDSTDPDPVQPEVEPWELFQIKCQSSGDGGVQCRRRR</sequence>
<reference evidence="2" key="2">
    <citation type="journal article" date="2019" name="Curr. Biol.">
        <title>Chromatin organization in early land plants reveals an ancestral association between H3K27me3, transposons, and constitutive heterochromatin.</title>
        <authorList>
            <person name="Montgomery S.A."/>
            <person name="Tanizawa Y."/>
            <person name="Galik B."/>
            <person name="Wang N."/>
            <person name="Ito T."/>
            <person name="Mochizuki T."/>
            <person name="Akimcheva S."/>
            <person name="Bowman J."/>
            <person name="Cognat V."/>
            <person name="Drouard L."/>
            <person name="Ekker H."/>
            <person name="Houng S."/>
            <person name="Kohchi T."/>
            <person name="Lin S."/>
            <person name="Liu L.D."/>
            <person name="Nakamura Y."/>
            <person name="Valeeva L.R."/>
            <person name="Shakirov E.V."/>
            <person name="Shippen D.E."/>
            <person name="Wei W."/>
            <person name="Yagura M."/>
            <person name="Yamaoka S."/>
            <person name="Yamato K.T."/>
            <person name="Liu C."/>
            <person name="Berger F."/>
        </authorList>
    </citation>
    <scope>NUCLEOTIDE SEQUENCE [LARGE SCALE GENOMIC DNA]</scope>
    <source>
        <strain evidence="2">Tak-1</strain>
    </source>
</reference>
<feature type="signal peptide" evidence="1">
    <location>
        <begin position="1"/>
        <end position="23"/>
    </location>
</feature>
<dbReference type="EMBL" id="AP019868">
    <property type="protein sequence ID" value="BBN05860.1"/>
    <property type="molecule type" value="Genomic_DNA"/>
</dbReference>
<dbReference type="PANTHER" id="PTHR31656">
    <property type="entry name" value="ROOT CAP DOMAIN-CONTAINING PROTEIN"/>
    <property type="match status" value="1"/>
</dbReference>
<gene>
    <name evidence="3" type="ORF">AXG93_3271s1180</name>
    <name evidence="2" type="ORF">Mp_3g16530</name>
</gene>
<name>A0A176VQD3_MARPO</name>
<dbReference type="Pfam" id="PF06830">
    <property type="entry name" value="Root_cap"/>
    <property type="match status" value="1"/>
</dbReference>
<evidence type="ECO:0000313" key="5">
    <source>
        <dbReference type="Proteomes" id="UP001162541"/>
    </source>
</evidence>
<protein>
    <submittedName>
        <fullName evidence="3">Uncharacterized protein</fullName>
    </submittedName>
</protein>
<evidence type="ECO:0000313" key="2">
    <source>
        <dbReference type="EMBL" id="BBN05860.1"/>
    </source>
</evidence>
<dbReference type="Proteomes" id="UP001162541">
    <property type="component" value="Chromosome 3"/>
</dbReference>